<dbReference type="RefSeq" id="XP_007328436.1">
    <property type="nucleotide sequence ID" value="XM_007328374.1"/>
</dbReference>
<dbReference type="OMA" id="RIMMLIA"/>
<dbReference type="HOGENOM" id="CLU_002907_0_0_1"/>
<proteinExistence type="predicted"/>
<evidence type="ECO:0000313" key="3">
    <source>
        <dbReference type="Proteomes" id="UP000008493"/>
    </source>
</evidence>
<sequence length="1400" mass="157854">MSARRAPLHEDTSITLEDGEQVRTRYDSEQKKHIVTCNMCNTEIKLAGTAHPYPLERHRSACKRQQKKRENRKFRPPEGVFDSLESFDFQLLFQPALASPDPANSTGNRNQVECPGQWVQWSPGSVWETYPFQLHKANEVGWTPISIDGVVNGLVVRAKRCWKQLDGIDVEDEPRPCHDCKEVPHTVEFKDVVRRAQNVKEHTPWMYLTDQQKEKLMRQMAGTIRRLRSQMMNSIRSRRVYRSKIQEYKRIMMLIASNDIPRLSKFLSVSLRHGNSAAAIVNQINHALDGLYSPRGGFTQRDLDVAYLCQAIGGRRLLYALGKSHGLPSERTVRRNKTVPRLLPSVGVPTAEEIGKNISAFFDPTMKPLPASINGMLPGNTLGFDGVSIQKKCRYCPQRGVVLGLCREHSKNIDTLKVTDSSIVGRIWDALEADRTDSNRKVCWGVEATVAVVAPYSKNDHYSPMPVVLSPTDKSETSDHLGQWIQTVIDTWDTHPNGTKQSGPIWSIASDGDATFRRARHELCNCYQLDSQTALGRKLQPLLGLNLYTSKEVITATCDPKHLFKRFATLLRSTGMIIKDRSIGPNDIREQLIKYLNVAPNEVNDLLDAQDKQNVPKAVKLLRYLNTLPSVTPPADEFGRVRYNYVCFIAKLFSFFLEPFIDIRMNLDEQLESLSTFSHLAVALQLEHGATCLPGPLYADTQATIKNIYFVVARLQLISPDLTFYLLHEGTDRLERLFGDCRTMDHGRNFDILQLSEKMAMATLISLAFERNPDLDHGHRRLNLSSTAGVDHINPSSWLGNTCVGSVDLTAVWNKGRDTAVGLLESLFGIDKVKTTFNFESIFSRPDQDILRPSGTYIGVRSSKHEPQLAGVELAPSLTQKKPPLPNQTNLSSSDTSDSDSDDVEEELEVLEDDLPDNPNEKLKALQSFVFEGKEIWIDSAISSIHPNSWRQMSDRVYRVRGWNLDQFKNSSAGGLVDAEDGVDDDLIKVYDIVGFLMRVDDSVCLAVMEVKGFAQREGRKKVVNISAKYSDLSSTTSNSTVLGQIIKLIPSETHDGYWEWAREYVLPSGNLKTRGKTQLLTTEVPSYLIHPLAANMISYPSEPQSTRLRWALSAVELQRQMSYAWEILAPEFNNNLGHFESIPIIQNSESIPYRDKNGRKSFVVRNVSNQFLNRDIPLFPEKIVHCLLCGDTVQLKMMRGHVGRHILWNMRFQVEPPSNSNVVISMGIMPCGFCGIDKCKTKLEIDPNGASTITSDCIYHDTALDYEAASRGQANGTICSNVPIHCSLCPALPDGNPKTIWRYNALMHIAVDHEQLDLEDPNLRLYPDIPFSMKANMHISRAEETALDIEEERTLEARADFMLLNSDDFLTETHGRFVGKRVRADTQLTIRPPSKKPHL</sequence>
<keyword evidence="3" id="KW-1185">Reference proteome</keyword>
<organism evidence="2 3">
    <name type="scientific">Agaricus bisporus var. burnettii (strain JB137-S8 / ATCC MYA-4627 / FGSC 10392)</name>
    <name type="common">White button mushroom</name>
    <dbReference type="NCBI Taxonomy" id="597362"/>
    <lineage>
        <taxon>Eukaryota</taxon>
        <taxon>Fungi</taxon>
        <taxon>Dikarya</taxon>
        <taxon>Basidiomycota</taxon>
        <taxon>Agaricomycotina</taxon>
        <taxon>Agaricomycetes</taxon>
        <taxon>Agaricomycetidae</taxon>
        <taxon>Agaricales</taxon>
        <taxon>Agaricineae</taxon>
        <taxon>Agaricaceae</taxon>
        <taxon>Agaricus</taxon>
    </lineage>
</organism>
<protein>
    <submittedName>
        <fullName evidence="2">Uncharacterized protein</fullName>
    </submittedName>
</protein>
<accession>K5XZI2</accession>
<evidence type="ECO:0000313" key="2">
    <source>
        <dbReference type="EMBL" id="EKM80850.1"/>
    </source>
</evidence>
<reference evidence="3" key="1">
    <citation type="journal article" date="2012" name="Proc. Natl. Acad. Sci. U.S.A.">
        <title>Genome sequence of the button mushroom Agaricus bisporus reveals mechanisms governing adaptation to a humic-rich ecological niche.</title>
        <authorList>
            <person name="Morin E."/>
            <person name="Kohler A."/>
            <person name="Baker A.R."/>
            <person name="Foulongne-Oriol M."/>
            <person name="Lombard V."/>
            <person name="Nagy L.G."/>
            <person name="Ohm R.A."/>
            <person name="Patyshakuliyeva A."/>
            <person name="Brun A."/>
            <person name="Aerts A.L."/>
            <person name="Bailey A.M."/>
            <person name="Billette C."/>
            <person name="Coutinho P.M."/>
            <person name="Deakin G."/>
            <person name="Doddapaneni H."/>
            <person name="Floudas D."/>
            <person name="Grimwood J."/>
            <person name="Hilden K."/>
            <person name="Kuees U."/>
            <person name="LaButti K.M."/>
            <person name="Lapidus A."/>
            <person name="Lindquist E.A."/>
            <person name="Lucas S.M."/>
            <person name="Murat C."/>
            <person name="Riley R.W."/>
            <person name="Salamov A.A."/>
            <person name="Schmutz J."/>
            <person name="Subramanian V."/>
            <person name="Woesten H.A.B."/>
            <person name="Xu J."/>
            <person name="Eastwood D.C."/>
            <person name="Foster G.D."/>
            <person name="Sonnenberg A.S."/>
            <person name="Cullen D."/>
            <person name="de Vries R.P."/>
            <person name="Lundell T."/>
            <person name="Hibbett D.S."/>
            <person name="Henrissat B."/>
            <person name="Burton K.S."/>
            <person name="Kerrigan R.W."/>
            <person name="Challen M.P."/>
            <person name="Grigoriev I.V."/>
            <person name="Martin F."/>
        </authorList>
    </citation>
    <scope>NUCLEOTIDE SEQUENCE [LARGE SCALE GENOMIC DNA]</scope>
    <source>
        <strain evidence="3">JB137-S8 / ATCC MYA-4627 / FGSC 10392</strain>
    </source>
</reference>
<feature type="region of interest" description="Disordered" evidence="1">
    <location>
        <begin position="875"/>
        <end position="919"/>
    </location>
</feature>
<name>K5XZI2_AGABU</name>
<dbReference type="EMBL" id="JH971388">
    <property type="protein sequence ID" value="EKM80850.1"/>
    <property type="molecule type" value="Genomic_DNA"/>
</dbReference>
<dbReference type="InParanoid" id="K5XZI2"/>
<dbReference type="OrthoDB" id="3048541at2759"/>
<evidence type="ECO:0000256" key="1">
    <source>
        <dbReference type="SAM" id="MobiDB-lite"/>
    </source>
</evidence>
<feature type="compositionally biased region" description="Acidic residues" evidence="1">
    <location>
        <begin position="897"/>
        <end position="916"/>
    </location>
</feature>
<dbReference type="eggNOG" id="ENOG502SZAG">
    <property type="taxonomic scope" value="Eukaryota"/>
</dbReference>
<dbReference type="GeneID" id="18826588"/>
<dbReference type="KEGG" id="abp:AGABI1DRAFT126893"/>
<gene>
    <name evidence="2" type="ORF">AGABI1DRAFT_126893</name>
</gene>
<dbReference type="Proteomes" id="UP000008493">
    <property type="component" value="Unassembled WGS sequence"/>
</dbReference>